<dbReference type="Proteomes" id="UP000288725">
    <property type="component" value="Chromosome 2"/>
</dbReference>
<organism evidence="2 4">
    <name type="scientific">Verticillium dahliae</name>
    <name type="common">Verticillium wilt</name>
    <dbReference type="NCBI Taxonomy" id="27337"/>
    <lineage>
        <taxon>Eukaryota</taxon>
        <taxon>Fungi</taxon>
        <taxon>Dikarya</taxon>
        <taxon>Ascomycota</taxon>
        <taxon>Pezizomycotina</taxon>
        <taxon>Sordariomycetes</taxon>
        <taxon>Hypocreomycetidae</taxon>
        <taxon>Glomerellales</taxon>
        <taxon>Plectosphaerellaceae</taxon>
        <taxon>Verticillium</taxon>
    </lineage>
</organism>
<sequence>MSSLPDHCSPIHFPSPHHHPLTSHSNCLITLSSRDHPVVKTFSNLLNSTHHPFAGARCSASPGGSADSAKEI</sequence>
<feature type="region of interest" description="Disordered" evidence="1">
    <location>
        <begin position="1"/>
        <end position="21"/>
    </location>
</feature>
<accession>A0A2J8FAA6</accession>
<reference evidence="2 4" key="1">
    <citation type="submission" date="2017-12" db="EMBL/GenBank/DDBJ databases">
        <title>Comparative genomics yields insights into virulence evolution of Verticillium dahliae.</title>
        <authorList>
            <person name="Fan R."/>
            <person name="Armitage A.D."/>
            <person name="Cascant-Lopez E."/>
            <person name="Sobczyk M."/>
            <person name="Cockerton H.M."/>
            <person name="Harrison R.J."/>
        </authorList>
    </citation>
    <scope>NUCLEOTIDE SEQUENCE [LARGE SCALE GENOMIC DNA]</scope>
    <source>
        <strain evidence="2 4">12008</strain>
    </source>
</reference>
<evidence type="ECO:0000313" key="4">
    <source>
        <dbReference type="Proteomes" id="UP000236305"/>
    </source>
</evidence>
<reference evidence="3 5" key="2">
    <citation type="submission" date="2018-12" db="EMBL/GenBank/DDBJ databases">
        <title>Genome of Verticillium dahliae isolate Getta Getta.</title>
        <authorList>
            <person name="Gardiner D.M."/>
        </authorList>
    </citation>
    <scope>NUCLEOTIDE SEQUENCE [LARGE SCALE GENOMIC DNA]</scope>
    <source>
        <strain evidence="3 5">Getta Getta</strain>
    </source>
</reference>
<evidence type="ECO:0000313" key="2">
    <source>
        <dbReference type="EMBL" id="PNH29692.1"/>
    </source>
</evidence>
<dbReference type="EMBL" id="MPSH01000025">
    <property type="protein sequence ID" value="PNH29692.1"/>
    <property type="molecule type" value="Genomic_DNA"/>
</dbReference>
<comment type="caution">
    <text evidence="2">The sequence shown here is derived from an EMBL/GenBank/DDBJ whole genome shotgun (WGS) entry which is preliminary data.</text>
</comment>
<evidence type="ECO:0000256" key="1">
    <source>
        <dbReference type="SAM" id="MobiDB-lite"/>
    </source>
</evidence>
<dbReference type="EMBL" id="RSDZ01000036">
    <property type="protein sequence ID" value="RXG47494.1"/>
    <property type="molecule type" value="Genomic_DNA"/>
</dbReference>
<gene>
    <name evidence="2" type="ORF">BJF96_g7042</name>
    <name evidence="3" type="ORF">VDGE_30677</name>
</gene>
<protein>
    <submittedName>
        <fullName evidence="2">Uncharacterized protein</fullName>
    </submittedName>
</protein>
<proteinExistence type="predicted"/>
<dbReference type="AlphaFoldDB" id="A0A2J8FAA6"/>
<evidence type="ECO:0000313" key="3">
    <source>
        <dbReference type="EMBL" id="RXG47494.1"/>
    </source>
</evidence>
<dbReference type="Proteomes" id="UP000236305">
    <property type="component" value="Unassembled WGS sequence"/>
</dbReference>
<name>A0A2J8FAA6_VERDA</name>
<evidence type="ECO:0000313" key="5">
    <source>
        <dbReference type="Proteomes" id="UP000288725"/>
    </source>
</evidence>